<dbReference type="Proteomes" id="UP000030765">
    <property type="component" value="Unassembled WGS sequence"/>
</dbReference>
<accession>A0A084W0K6</accession>
<gene>
    <name evidence="2" type="ORF">ZHAS_00011486</name>
</gene>
<protein>
    <submittedName>
        <fullName evidence="2 3">Trimethylamine-N-oxide reductase</fullName>
    </submittedName>
</protein>
<dbReference type="VEuPathDB" id="VectorBase:ASIS008434"/>
<evidence type="ECO:0000313" key="2">
    <source>
        <dbReference type="EMBL" id="KFB43750.1"/>
    </source>
</evidence>
<sequence>MLRFGGLKYKKLNNATLPGESRSESGGTPTKADMKMGKSLPPSTLTTPPAQDRLHNQLNGAAMKNACALWSTEPASVSTKPLSSFLGVFKTSISRQGRLHK</sequence>
<proteinExistence type="predicted"/>
<evidence type="ECO:0000256" key="1">
    <source>
        <dbReference type="SAM" id="MobiDB-lite"/>
    </source>
</evidence>
<organism evidence="2">
    <name type="scientific">Anopheles sinensis</name>
    <name type="common">Mosquito</name>
    <dbReference type="NCBI Taxonomy" id="74873"/>
    <lineage>
        <taxon>Eukaryota</taxon>
        <taxon>Metazoa</taxon>
        <taxon>Ecdysozoa</taxon>
        <taxon>Arthropoda</taxon>
        <taxon>Hexapoda</taxon>
        <taxon>Insecta</taxon>
        <taxon>Pterygota</taxon>
        <taxon>Neoptera</taxon>
        <taxon>Endopterygota</taxon>
        <taxon>Diptera</taxon>
        <taxon>Nematocera</taxon>
        <taxon>Culicoidea</taxon>
        <taxon>Culicidae</taxon>
        <taxon>Anophelinae</taxon>
        <taxon>Anopheles</taxon>
    </lineage>
</organism>
<evidence type="ECO:0000313" key="4">
    <source>
        <dbReference type="Proteomes" id="UP000030765"/>
    </source>
</evidence>
<name>A0A084W0K6_ANOSI</name>
<dbReference type="EnsemblMetazoa" id="ASIC011486-RA">
    <property type="protein sequence ID" value="ASIC011486-PA"/>
    <property type="gene ID" value="ASIC011486"/>
</dbReference>
<dbReference type="EMBL" id="ATLV01019122">
    <property type="status" value="NOT_ANNOTATED_CDS"/>
    <property type="molecule type" value="Genomic_DNA"/>
</dbReference>
<reference evidence="2 4" key="1">
    <citation type="journal article" date="2014" name="BMC Genomics">
        <title>Genome sequence of Anopheles sinensis provides insight into genetics basis of mosquito competence for malaria parasites.</title>
        <authorList>
            <person name="Zhou D."/>
            <person name="Zhang D."/>
            <person name="Ding G."/>
            <person name="Shi L."/>
            <person name="Hou Q."/>
            <person name="Ye Y."/>
            <person name="Xu Y."/>
            <person name="Zhou H."/>
            <person name="Xiong C."/>
            <person name="Li S."/>
            <person name="Yu J."/>
            <person name="Hong S."/>
            <person name="Yu X."/>
            <person name="Zou P."/>
            <person name="Chen C."/>
            <person name="Chang X."/>
            <person name="Wang W."/>
            <person name="Lv Y."/>
            <person name="Sun Y."/>
            <person name="Ma L."/>
            <person name="Shen B."/>
            <person name="Zhu C."/>
        </authorList>
    </citation>
    <scope>NUCLEOTIDE SEQUENCE [LARGE SCALE GENOMIC DNA]</scope>
</reference>
<feature type="compositionally biased region" description="Low complexity" evidence="1">
    <location>
        <begin position="39"/>
        <end position="49"/>
    </location>
</feature>
<dbReference type="AlphaFoldDB" id="A0A084W0K6"/>
<feature type="region of interest" description="Disordered" evidence="1">
    <location>
        <begin position="13"/>
        <end position="52"/>
    </location>
</feature>
<dbReference type="VEuPathDB" id="VectorBase:ASIC011486"/>
<reference evidence="3" key="2">
    <citation type="submission" date="2020-05" db="UniProtKB">
        <authorList>
            <consortium name="EnsemblMetazoa"/>
        </authorList>
    </citation>
    <scope>IDENTIFICATION</scope>
</reference>
<evidence type="ECO:0000313" key="3">
    <source>
        <dbReference type="EnsemblMetazoa" id="ASIC011486-PA"/>
    </source>
</evidence>
<dbReference type="EMBL" id="KE525262">
    <property type="protein sequence ID" value="KFB43750.1"/>
    <property type="molecule type" value="Genomic_DNA"/>
</dbReference>
<keyword evidence="4" id="KW-1185">Reference proteome</keyword>